<keyword evidence="8 11" id="KW-0472">Membrane</keyword>
<keyword evidence="6" id="KW-0732">Signal</keyword>
<name>A0A1I8B918_MELHA</name>
<dbReference type="Gene3D" id="3.40.50.2000">
    <property type="entry name" value="Glycogen Phosphorylase B"/>
    <property type="match status" value="1"/>
</dbReference>
<dbReference type="PANTHER" id="PTHR48043">
    <property type="entry name" value="EG:EG0003.4 PROTEIN-RELATED"/>
    <property type="match status" value="1"/>
</dbReference>
<keyword evidence="3 10" id="KW-0328">Glycosyltransferase</keyword>
<evidence type="ECO:0000256" key="2">
    <source>
        <dbReference type="ARBA" id="ARBA00009995"/>
    </source>
</evidence>
<reference evidence="13" key="1">
    <citation type="submission" date="2016-11" db="UniProtKB">
        <authorList>
            <consortium name="WormBaseParasite"/>
        </authorList>
    </citation>
    <scope>IDENTIFICATION</scope>
</reference>
<evidence type="ECO:0000256" key="9">
    <source>
        <dbReference type="ARBA" id="ARBA00047475"/>
    </source>
</evidence>
<dbReference type="InterPro" id="IPR035595">
    <property type="entry name" value="UDP_glycos_trans_CS"/>
</dbReference>
<comment type="similarity">
    <text evidence="2 10">Belongs to the UDP-glycosyltransferase family.</text>
</comment>
<evidence type="ECO:0000256" key="5">
    <source>
        <dbReference type="ARBA" id="ARBA00022692"/>
    </source>
</evidence>
<evidence type="ECO:0000256" key="11">
    <source>
        <dbReference type="RuleBase" id="RU362059"/>
    </source>
</evidence>
<dbReference type="SUPFAM" id="SSF53756">
    <property type="entry name" value="UDP-Glycosyltransferase/glycogen phosphorylase"/>
    <property type="match status" value="1"/>
</dbReference>
<evidence type="ECO:0000256" key="1">
    <source>
        <dbReference type="ARBA" id="ARBA00004167"/>
    </source>
</evidence>
<keyword evidence="12" id="KW-1185">Reference proteome</keyword>
<dbReference type="WBParaSite" id="MhA1_Contig171.frz3.fgene1">
    <property type="protein sequence ID" value="MhA1_Contig171.frz3.fgene1"/>
    <property type="gene ID" value="MhA1_Contig171.frz3.fgene1"/>
</dbReference>
<dbReference type="FunFam" id="3.40.50.2000:FF:000038">
    <property type="entry name" value="UDP-GlucuronosylTransferase"/>
    <property type="match status" value="1"/>
</dbReference>
<protein>
    <recommendedName>
        <fullName evidence="11">UDP-glucuronosyltransferase</fullName>
        <ecNumber evidence="11">2.4.1.17</ecNumber>
    </recommendedName>
</protein>
<evidence type="ECO:0000256" key="3">
    <source>
        <dbReference type="ARBA" id="ARBA00022676"/>
    </source>
</evidence>
<feature type="transmembrane region" description="Helical" evidence="11">
    <location>
        <begin position="235"/>
        <end position="261"/>
    </location>
</feature>
<evidence type="ECO:0000256" key="8">
    <source>
        <dbReference type="ARBA" id="ARBA00023136"/>
    </source>
</evidence>
<evidence type="ECO:0000256" key="10">
    <source>
        <dbReference type="RuleBase" id="RU003718"/>
    </source>
</evidence>
<accession>A0A1I8B918</accession>
<keyword evidence="7 11" id="KW-1133">Transmembrane helix</keyword>
<evidence type="ECO:0000256" key="4">
    <source>
        <dbReference type="ARBA" id="ARBA00022679"/>
    </source>
</evidence>
<evidence type="ECO:0000313" key="12">
    <source>
        <dbReference type="Proteomes" id="UP000095281"/>
    </source>
</evidence>
<proteinExistence type="inferred from homology"/>
<dbReference type="GO" id="GO:0016020">
    <property type="term" value="C:membrane"/>
    <property type="evidence" value="ECO:0007669"/>
    <property type="project" value="UniProtKB-SubCell"/>
</dbReference>
<organism evidence="12 13">
    <name type="scientific">Meloidogyne hapla</name>
    <name type="common">Root-knot nematode worm</name>
    <dbReference type="NCBI Taxonomy" id="6305"/>
    <lineage>
        <taxon>Eukaryota</taxon>
        <taxon>Metazoa</taxon>
        <taxon>Ecdysozoa</taxon>
        <taxon>Nematoda</taxon>
        <taxon>Chromadorea</taxon>
        <taxon>Rhabditida</taxon>
        <taxon>Tylenchina</taxon>
        <taxon>Tylenchomorpha</taxon>
        <taxon>Tylenchoidea</taxon>
        <taxon>Meloidogynidae</taxon>
        <taxon>Meloidogyninae</taxon>
        <taxon>Meloidogyne</taxon>
    </lineage>
</organism>
<dbReference type="EC" id="2.4.1.17" evidence="11"/>
<evidence type="ECO:0000313" key="13">
    <source>
        <dbReference type="WBParaSite" id="MhA1_Contig171.frz3.fgene1"/>
    </source>
</evidence>
<dbReference type="InterPro" id="IPR002213">
    <property type="entry name" value="UDP_glucos_trans"/>
</dbReference>
<keyword evidence="5 11" id="KW-0812">Transmembrane</keyword>
<evidence type="ECO:0000256" key="6">
    <source>
        <dbReference type="ARBA" id="ARBA00022729"/>
    </source>
</evidence>
<dbReference type="GO" id="GO:0015020">
    <property type="term" value="F:glucuronosyltransferase activity"/>
    <property type="evidence" value="ECO:0007669"/>
    <property type="project" value="UniProtKB-EC"/>
</dbReference>
<dbReference type="PANTHER" id="PTHR48043:SF145">
    <property type="entry name" value="FI06409P-RELATED"/>
    <property type="match status" value="1"/>
</dbReference>
<comment type="catalytic activity">
    <reaction evidence="9 11">
        <text>glucuronate acceptor + UDP-alpha-D-glucuronate = acceptor beta-D-glucuronoside + UDP + H(+)</text>
        <dbReference type="Rhea" id="RHEA:21032"/>
        <dbReference type="ChEBI" id="CHEBI:15378"/>
        <dbReference type="ChEBI" id="CHEBI:58052"/>
        <dbReference type="ChEBI" id="CHEBI:58223"/>
        <dbReference type="ChEBI" id="CHEBI:132367"/>
        <dbReference type="ChEBI" id="CHEBI:132368"/>
        <dbReference type="EC" id="2.4.1.17"/>
    </reaction>
</comment>
<dbReference type="PROSITE" id="PS00375">
    <property type="entry name" value="UDPGT"/>
    <property type="match status" value="1"/>
</dbReference>
<dbReference type="Pfam" id="PF00201">
    <property type="entry name" value="UDPGT"/>
    <property type="match status" value="1"/>
</dbReference>
<keyword evidence="4 10" id="KW-0808">Transferase</keyword>
<dbReference type="InterPro" id="IPR050271">
    <property type="entry name" value="UDP-glycosyltransferase"/>
</dbReference>
<dbReference type="Proteomes" id="UP000095281">
    <property type="component" value="Unplaced"/>
</dbReference>
<evidence type="ECO:0000256" key="7">
    <source>
        <dbReference type="ARBA" id="ARBA00022989"/>
    </source>
</evidence>
<comment type="subcellular location">
    <subcellularLocation>
        <location evidence="1 11">Membrane</location>
        <topology evidence="1 11">Single-pass membrane protein</topology>
    </subcellularLocation>
</comment>
<dbReference type="OMA" id="ERIVFWI"/>
<dbReference type="AlphaFoldDB" id="A0A1I8B918"/>
<sequence length="286" mass="32593">MPRPISNKIVSIGGIVDMRAETLDTNIEHLFSNARSGVVLVSFGSMVDTKRMEKSQKLAFLRAFASFPEYTFIWKYEFSDDQDAKLFVREAPNVHAFKWMDQKSILLHPKLSAFITHCGQNSVTEAARAGAPVLGVPLFGDQLFNAIMAKFHGMAVLLDMQELNGNKNAENLIIQGLNKVLKDQSYRKNAQIISRKIAQTPFSPKERLIKWVEFAAQFPPLNELNLPSDEEMGLLAYYSLDVIGFSMIILVGFLLILFYIFRYILNFIFYNRYCDRDIDGSKIKIN</sequence>
<dbReference type="CDD" id="cd03784">
    <property type="entry name" value="GT1_Gtf-like"/>
    <property type="match status" value="1"/>
</dbReference>